<dbReference type="EMBL" id="JAMKFB020000001">
    <property type="protein sequence ID" value="KAL0202316.1"/>
    <property type="molecule type" value="Genomic_DNA"/>
</dbReference>
<protein>
    <submittedName>
        <fullName evidence="2">Uncharacterized protein</fullName>
    </submittedName>
</protein>
<evidence type="ECO:0000313" key="2">
    <source>
        <dbReference type="EMBL" id="KAL0202316.1"/>
    </source>
</evidence>
<reference evidence="2 3" key="1">
    <citation type="submission" date="2024-05" db="EMBL/GenBank/DDBJ databases">
        <title>Genome sequencing and assembly of Indian major carp, Cirrhinus mrigala (Hamilton, 1822).</title>
        <authorList>
            <person name="Mohindra V."/>
            <person name="Chowdhury L.M."/>
            <person name="Lal K."/>
            <person name="Jena J.K."/>
        </authorList>
    </citation>
    <scope>NUCLEOTIDE SEQUENCE [LARGE SCALE GENOMIC DNA]</scope>
    <source>
        <strain evidence="2">CM1030</strain>
        <tissue evidence="2">Blood</tissue>
    </source>
</reference>
<organism evidence="2 3">
    <name type="scientific">Cirrhinus mrigala</name>
    <name type="common">Mrigala</name>
    <dbReference type="NCBI Taxonomy" id="683832"/>
    <lineage>
        <taxon>Eukaryota</taxon>
        <taxon>Metazoa</taxon>
        <taxon>Chordata</taxon>
        <taxon>Craniata</taxon>
        <taxon>Vertebrata</taxon>
        <taxon>Euteleostomi</taxon>
        <taxon>Actinopterygii</taxon>
        <taxon>Neopterygii</taxon>
        <taxon>Teleostei</taxon>
        <taxon>Ostariophysi</taxon>
        <taxon>Cypriniformes</taxon>
        <taxon>Cyprinidae</taxon>
        <taxon>Labeoninae</taxon>
        <taxon>Labeonini</taxon>
        <taxon>Cirrhinus</taxon>
    </lineage>
</organism>
<gene>
    <name evidence="2" type="ORF">M9458_000334</name>
</gene>
<feature type="non-terminal residue" evidence="2">
    <location>
        <position position="1"/>
    </location>
</feature>
<proteinExistence type="predicted"/>
<evidence type="ECO:0000256" key="1">
    <source>
        <dbReference type="SAM" id="MobiDB-lite"/>
    </source>
</evidence>
<feature type="non-terminal residue" evidence="2">
    <location>
        <position position="55"/>
    </location>
</feature>
<dbReference type="AlphaFoldDB" id="A0ABD0RV29"/>
<accession>A0ABD0RV29</accession>
<name>A0ABD0RV29_CIRMR</name>
<keyword evidence="3" id="KW-1185">Reference proteome</keyword>
<dbReference type="Proteomes" id="UP001529510">
    <property type="component" value="Unassembled WGS sequence"/>
</dbReference>
<sequence>SLVLEGKEGGAASTMSLHEKREDQTQKAASAVSLKSNNSIREPPELSDGTVTSDP</sequence>
<feature type="region of interest" description="Disordered" evidence="1">
    <location>
        <begin position="1"/>
        <end position="55"/>
    </location>
</feature>
<comment type="caution">
    <text evidence="2">The sequence shown here is derived from an EMBL/GenBank/DDBJ whole genome shotgun (WGS) entry which is preliminary data.</text>
</comment>
<evidence type="ECO:0000313" key="3">
    <source>
        <dbReference type="Proteomes" id="UP001529510"/>
    </source>
</evidence>